<organism evidence="8 9">
    <name type="scientific">Acanthaster planci</name>
    <name type="common">Crown-of-thorns starfish</name>
    <dbReference type="NCBI Taxonomy" id="133434"/>
    <lineage>
        <taxon>Eukaryota</taxon>
        <taxon>Metazoa</taxon>
        <taxon>Echinodermata</taxon>
        <taxon>Eleutherozoa</taxon>
        <taxon>Asterozoa</taxon>
        <taxon>Asteroidea</taxon>
        <taxon>Valvatacea</taxon>
        <taxon>Valvatida</taxon>
        <taxon>Acanthasteridae</taxon>
        <taxon>Acanthaster</taxon>
    </lineage>
</organism>
<comment type="similarity">
    <text evidence="6">Belongs to the PIERCE1 family.</text>
</comment>
<dbReference type="GO" id="GO:0005879">
    <property type="term" value="C:axonemal microtubule"/>
    <property type="evidence" value="ECO:0007669"/>
    <property type="project" value="InterPro"/>
</dbReference>
<evidence type="ECO:0000313" key="9">
    <source>
        <dbReference type="RefSeq" id="XP_022101200.1"/>
    </source>
</evidence>
<evidence type="ECO:0000256" key="1">
    <source>
        <dbReference type="ARBA" id="ARBA00004138"/>
    </source>
</evidence>
<dbReference type="InterPro" id="IPR026507">
    <property type="entry name" value="PIRC1/2"/>
</dbReference>
<evidence type="ECO:0000256" key="6">
    <source>
        <dbReference type="ARBA" id="ARBA00038014"/>
    </source>
</evidence>
<dbReference type="OrthoDB" id="546383at2759"/>
<dbReference type="KEGG" id="aplc:110984891"/>
<feature type="region of interest" description="Disordered" evidence="7">
    <location>
        <begin position="1"/>
        <end position="68"/>
    </location>
</feature>
<evidence type="ECO:0000256" key="2">
    <source>
        <dbReference type="ARBA" id="ARBA00004245"/>
    </source>
</evidence>
<keyword evidence="3" id="KW-0963">Cytoplasm</keyword>
<dbReference type="GeneID" id="110984891"/>
<gene>
    <name evidence="9" type="primary">LOC110984891</name>
</gene>
<dbReference type="Pfam" id="PF14892">
    <property type="entry name" value="PIRC1_2"/>
    <property type="match status" value="1"/>
</dbReference>
<protein>
    <submittedName>
        <fullName evidence="9">UPF0691 protein C9orf116 homolog</fullName>
    </submittedName>
</protein>
<evidence type="ECO:0000313" key="8">
    <source>
        <dbReference type="Proteomes" id="UP000694845"/>
    </source>
</evidence>
<keyword evidence="4" id="KW-0206">Cytoskeleton</keyword>
<reference evidence="9" key="1">
    <citation type="submission" date="2025-08" db="UniProtKB">
        <authorList>
            <consortium name="RefSeq"/>
        </authorList>
    </citation>
    <scope>IDENTIFICATION</scope>
</reference>
<dbReference type="GO" id="GO:0035082">
    <property type="term" value="P:axoneme assembly"/>
    <property type="evidence" value="ECO:0007669"/>
    <property type="project" value="InterPro"/>
</dbReference>
<evidence type="ECO:0000256" key="5">
    <source>
        <dbReference type="ARBA" id="ARBA00023273"/>
    </source>
</evidence>
<dbReference type="PANTHER" id="PTHR20899:SF1">
    <property type="entry name" value="PIERCER OF MICROTUBULE WALL 1 PROTEIN"/>
    <property type="match status" value="1"/>
</dbReference>
<name>A0A8B7Z8R3_ACAPL</name>
<keyword evidence="8" id="KW-1185">Reference proteome</keyword>
<dbReference type="RefSeq" id="XP_022101200.1">
    <property type="nucleotide sequence ID" value="XM_022245508.1"/>
</dbReference>
<feature type="compositionally biased region" description="Basic and acidic residues" evidence="7">
    <location>
        <begin position="37"/>
        <end position="47"/>
    </location>
</feature>
<dbReference type="Proteomes" id="UP000694845">
    <property type="component" value="Unplaced"/>
</dbReference>
<keyword evidence="5" id="KW-0966">Cell projection</keyword>
<dbReference type="OMA" id="MFRNNTF"/>
<dbReference type="PANTHER" id="PTHR20899">
    <property type="entry name" value="PIERCE HOMOLOG"/>
    <property type="match status" value="1"/>
</dbReference>
<evidence type="ECO:0000256" key="4">
    <source>
        <dbReference type="ARBA" id="ARBA00023212"/>
    </source>
</evidence>
<evidence type="ECO:0000256" key="7">
    <source>
        <dbReference type="SAM" id="MobiDB-lite"/>
    </source>
</evidence>
<accession>A0A8B7Z8R3</accession>
<comment type="subcellular location">
    <subcellularLocation>
        <location evidence="1">Cell projection</location>
        <location evidence="1">Cilium</location>
    </subcellularLocation>
    <subcellularLocation>
        <location evidence="2">Cytoplasm</location>
        <location evidence="2">Cytoskeleton</location>
    </subcellularLocation>
</comment>
<dbReference type="AlphaFoldDB" id="A0A8B7Z8R3"/>
<evidence type="ECO:0000256" key="3">
    <source>
        <dbReference type="ARBA" id="ARBA00022490"/>
    </source>
</evidence>
<proteinExistence type="inferred from homology"/>
<sequence length="125" mass="14205">MAAAENRLTLPEEMQNPPAEQMGDMPDPTQTAPAVRPQKDQTSDHYRTNNIPARFENPDWFEGYGSQPQNPLYRTTNMTYGSRNPTVHTMPTTFRARSQKFSVHLLTCGMYRNKGLNTAEDQSIV</sequence>